<evidence type="ECO:0000256" key="2">
    <source>
        <dbReference type="ARBA" id="ARBA00022729"/>
    </source>
</evidence>
<keyword evidence="11" id="KW-1185">Reference proteome</keyword>
<evidence type="ECO:0000259" key="7">
    <source>
        <dbReference type="Pfam" id="PF00149"/>
    </source>
</evidence>
<accession>A0ABP1GH62</accession>
<evidence type="ECO:0000256" key="6">
    <source>
        <dbReference type="SAM" id="MobiDB-lite"/>
    </source>
</evidence>
<feature type="domain" description="Purple acid phosphatase N-terminal" evidence="9">
    <location>
        <begin position="70"/>
        <end position="189"/>
    </location>
</feature>
<dbReference type="InterPro" id="IPR039331">
    <property type="entry name" value="PAPs-like"/>
</dbReference>
<proteinExistence type="inferred from homology"/>
<dbReference type="InterPro" id="IPR008963">
    <property type="entry name" value="Purple_acid_Pase-like_N"/>
</dbReference>
<dbReference type="InterPro" id="IPR015914">
    <property type="entry name" value="PAPs_N"/>
</dbReference>
<keyword evidence="3 5" id="KW-0378">Hydrolase</keyword>
<dbReference type="Pfam" id="PF00149">
    <property type="entry name" value="Metallophos"/>
    <property type="match status" value="1"/>
</dbReference>
<dbReference type="EC" id="3.1.3.2" evidence="5"/>
<feature type="region of interest" description="Disordered" evidence="6">
    <location>
        <begin position="742"/>
        <end position="763"/>
    </location>
</feature>
<feature type="chain" id="PRO_5045009089" description="Purple acid phosphatase" evidence="5">
    <location>
        <begin position="20"/>
        <end position="763"/>
    </location>
</feature>
<comment type="caution">
    <text evidence="10">The sequence shown here is derived from an EMBL/GenBank/DDBJ whole genome shotgun (WGS) entry which is preliminary data.</text>
</comment>
<dbReference type="EMBL" id="CAXHTA020000021">
    <property type="protein sequence ID" value="CAL5230081.1"/>
    <property type="molecule type" value="Genomic_DNA"/>
</dbReference>
<dbReference type="PANTHER" id="PTHR22953:SF155">
    <property type="entry name" value="PURPLE ACID PHOSPHATASE 18"/>
    <property type="match status" value="1"/>
</dbReference>
<dbReference type="SUPFAM" id="SSF49363">
    <property type="entry name" value="Purple acid phosphatase, N-terminal domain"/>
    <property type="match status" value="1"/>
</dbReference>
<dbReference type="InterPro" id="IPR025733">
    <property type="entry name" value="PAPs_C"/>
</dbReference>
<evidence type="ECO:0000313" key="11">
    <source>
        <dbReference type="Proteomes" id="UP001497392"/>
    </source>
</evidence>
<dbReference type="InterPro" id="IPR029052">
    <property type="entry name" value="Metallo-depent_PP-like"/>
</dbReference>
<feature type="domain" description="Calcineurin-like phosphoesterase" evidence="7">
    <location>
        <begin position="202"/>
        <end position="427"/>
    </location>
</feature>
<evidence type="ECO:0000259" key="8">
    <source>
        <dbReference type="Pfam" id="PF14008"/>
    </source>
</evidence>
<dbReference type="Pfam" id="PF16656">
    <property type="entry name" value="Pur_ac_phosph_N"/>
    <property type="match status" value="1"/>
</dbReference>
<dbReference type="Proteomes" id="UP001497392">
    <property type="component" value="Unassembled WGS sequence"/>
</dbReference>
<evidence type="ECO:0000256" key="5">
    <source>
        <dbReference type="RuleBase" id="RU361203"/>
    </source>
</evidence>
<sequence>MRTAVAALAVVLGCTAAFAQDLSTNFKGPITVPYDASLRPQTTYLPFNTINPGYGPIDIRVADNYTGNQPSQIHLGLSGTNSYWVMWATGTGKFGRGYLTPNNPFSVPSIVKYGYSADNLNFTQTGAAEIYDQIYLDALAAKAGFPFVATNYTSPILHNVNLNQLKPQTTYYYQVGDGTTFSTTYNFTTFVDVSKGAVYPQRLLLVADWGMAQNSTTTLYHLLDSLRESPSGTALLNFGDLSYADDQSPDGTYGQTGVYPTSAVWQYTGNEGTTSKTFQPVWDAWLRLIQPLIAQVPMLTGIGNHDVEQQHILSKFLVSYQARFKNAQRSSNSNSFQFYSVNVGPTHNIFLSSYIDYTTGSAQYNWLLNDLQSIDRSKTPWVIASNHHPLYSTDTSFKEYEQMRVMLEPLMYQYGVDVFYNGHVHSYERINPVYNYLNNICGTVHITIGDGGNNEGLSGLNYQASTNGAPALAHLYEDTLSGCPTRSTNTASINDATSISSANPRAYRPGPLTPLDANSASSLPLNSTFDPWSDPSTCHPFPAPAMPPCRQYYKLTPTFQGTGNGTGSGALQQAASPKGYCWQEQPPWSAYRESSFGHGTLDIVNATHALWHWIRNQDTEDGPIAVVTDPIYIFRNPICTNKQARPSQRSPRLPSVTVNAAIPTPTPSPTTPTPAAPANKLGNIVDSIAGLHKDVFGFQALDASQDTSGAVLPVTAETGVAGTDINSAPQVTGAAAPAAVLVSGGQDQGQDPRELPAAAPAGA</sequence>
<comment type="catalytic activity">
    <reaction evidence="5">
        <text>a phosphate monoester + H2O = an alcohol + phosphate</text>
        <dbReference type="Rhea" id="RHEA:15017"/>
        <dbReference type="ChEBI" id="CHEBI:15377"/>
        <dbReference type="ChEBI" id="CHEBI:30879"/>
        <dbReference type="ChEBI" id="CHEBI:43474"/>
        <dbReference type="ChEBI" id="CHEBI:67140"/>
        <dbReference type="EC" id="3.1.3.2"/>
    </reaction>
</comment>
<keyword evidence="4" id="KW-0325">Glycoprotein</keyword>
<dbReference type="SUPFAM" id="SSF56300">
    <property type="entry name" value="Metallo-dependent phosphatases"/>
    <property type="match status" value="2"/>
</dbReference>
<comment type="similarity">
    <text evidence="1 5">Belongs to the metallophosphoesterase superfamily. Purple acid phosphatase family.</text>
</comment>
<dbReference type="Gene3D" id="2.60.40.380">
    <property type="entry name" value="Purple acid phosphatase-like, N-terminal"/>
    <property type="match status" value="1"/>
</dbReference>
<evidence type="ECO:0000256" key="1">
    <source>
        <dbReference type="ARBA" id="ARBA00008723"/>
    </source>
</evidence>
<feature type="domain" description="Purple acid phosphatase C-terminal" evidence="8">
    <location>
        <begin position="572"/>
        <end position="619"/>
    </location>
</feature>
<protein>
    <recommendedName>
        <fullName evidence="5">Purple acid phosphatase</fullName>
        <ecNumber evidence="5">3.1.3.2</ecNumber>
    </recommendedName>
</protein>
<evidence type="ECO:0000256" key="4">
    <source>
        <dbReference type="ARBA" id="ARBA00023180"/>
    </source>
</evidence>
<dbReference type="Gene3D" id="3.60.21.10">
    <property type="match status" value="2"/>
</dbReference>
<keyword evidence="2 5" id="KW-0732">Signal</keyword>
<gene>
    <name evidence="10" type="primary">g13538</name>
    <name evidence="10" type="ORF">VP750_LOCUS11987</name>
</gene>
<evidence type="ECO:0000256" key="3">
    <source>
        <dbReference type="ARBA" id="ARBA00022801"/>
    </source>
</evidence>
<feature type="signal peptide" evidence="5">
    <location>
        <begin position="1"/>
        <end position="19"/>
    </location>
</feature>
<evidence type="ECO:0000259" key="9">
    <source>
        <dbReference type="Pfam" id="PF16656"/>
    </source>
</evidence>
<dbReference type="InterPro" id="IPR041792">
    <property type="entry name" value="MPP_PAP"/>
</dbReference>
<organism evidence="10 11">
    <name type="scientific">Coccomyxa viridis</name>
    <dbReference type="NCBI Taxonomy" id="1274662"/>
    <lineage>
        <taxon>Eukaryota</taxon>
        <taxon>Viridiplantae</taxon>
        <taxon>Chlorophyta</taxon>
        <taxon>core chlorophytes</taxon>
        <taxon>Trebouxiophyceae</taxon>
        <taxon>Trebouxiophyceae incertae sedis</taxon>
        <taxon>Coccomyxaceae</taxon>
        <taxon>Coccomyxa</taxon>
    </lineage>
</organism>
<dbReference type="Pfam" id="PF14008">
    <property type="entry name" value="Metallophos_C"/>
    <property type="match status" value="1"/>
</dbReference>
<reference evidence="10 11" key="1">
    <citation type="submission" date="2024-06" db="EMBL/GenBank/DDBJ databases">
        <authorList>
            <person name="Kraege A."/>
            <person name="Thomma B."/>
        </authorList>
    </citation>
    <scope>NUCLEOTIDE SEQUENCE [LARGE SCALE GENOMIC DNA]</scope>
</reference>
<dbReference type="PANTHER" id="PTHR22953">
    <property type="entry name" value="ACID PHOSPHATASE RELATED"/>
    <property type="match status" value="1"/>
</dbReference>
<evidence type="ECO:0000313" key="10">
    <source>
        <dbReference type="EMBL" id="CAL5230081.1"/>
    </source>
</evidence>
<dbReference type="CDD" id="cd00839">
    <property type="entry name" value="MPP_PAPs"/>
    <property type="match status" value="1"/>
</dbReference>
<dbReference type="InterPro" id="IPR004843">
    <property type="entry name" value="Calcineurin-like_PHP"/>
</dbReference>
<name>A0ABP1GH62_9CHLO</name>